<keyword evidence="3" id="KW-1185">Reference proteome</keyword>
<keyword evidence="1" id="KW-0472">Membrane</keyword>
<name>A0A7L6B6P3_9ACTN</name>
<organism evidence="2 3">
    <name type="scientific">Micromonospora robiginosa</name>
    <dbReference type="NCBI Taxonomy" id="2749844"/>
    <lineage>
        <taxon>Bacteria</taxon>
        <taxon>Bacillati</taxon>
        <taxon>Actinomycetota</taxon>
        <taxon>Actinomycetes</taxon>
        <taxon>Micromonosporales</taxon>
        <taxon>Micromonosporaceae</taxon>
        <taxon>Micromonospora</taxon>
    </lineage>
</organism>
<evidence type="ECO:0000313" key="2">
    <source>
        <dbReference type="EMBL" id="QLQ37515.1"/>
    </source>
</evidence>
<dbReference type="Proteomes" id="UP000510844">
    <property type="component" value="Chromosome"/>
</dbReference>
<dbReference type="KEGG" id="mfeu:H1D33_00965"/>
<protein>
    <submittedName>
        <fullName evidence="2">Uncharacterized protein</fullName>
    </submittedName>
</protein>
<proteinExistence type="predicted"/>
<accession>A0A7L6B6P3</accession>
<dbReference type="EMBL" id="CP059322">
    <property type="protein sequence ID" value="QLQ37515.1"/>
    <property type="molecule type" value="Genomic_DNA"/>
</dbReference>
<keyword evidence="1" id="KW-0812">Transmembrane</keyword>
<dbReference type="RefSeq" id="WP_181569994.1">
    <property type="nucleotide sequence ID" value="NZ_CP059322.2"/>
</dbReference>
<feature type="transmembrane region" description="Helical" evidence="1">
    <location>
        <begin position="55"/>
        <end position="75"/>
    </location>
</feature>
<reference evidence="3" key="1">
    <citation type="submission" date="2020-07" db="EMBL/GenBank/DDBJ databases">
        <title>A new Micromonospora strain with potent antibiotic activity isolated from the microbiome of a mid-Atlantic deep-sea sponge.</title>
        <authorList>
            <person name="Back C.R."/>
            <person name="Stennett H.L."/>
            <person name="Williams S.E."/>
            <person name="Wang L."/>
            <person name="Ojeda Gomez J."/>
            <person name="Abdulle O.M."/>
            <person name="Duffy T."/>
            <person name="Hendry K.R."/>
            <person name="Powell D."/>
            <person name="Stach J.E."/>
            <person name="Essex-Lopresti A.E."/>
            <person name="Willis C.L."/>
            <person name="Curnow P."/>
            <person name="Race P.R."/>
        </authorList>
    </citation>
    <scope>NUCLEOTIDE SEQUENCE [LARGE SCALE GENOMIC DNA]</scope>
    <source>
        <strain evidence="3">28ISP2-46</strain>
    </source>
</reference>
<keyword evidence="1" id="KW-1133">Transmembrane helix</keyword>
<reference evidence="2 3" key="2">
    <citation type="journal article" date="2021" name="Mar. Drugs">
        <title>A New Micromonospora Strain with Antibiotic Activity Isolated from the Microbiome of a Mid-Atlantic Deep-Sea Sponge.</title>
        <authorList>
            <person name="Back C.R."/>
            <person name="Stennett H.L."/>
            <person name="Williams S.E."/>
            <person name="Wang L."/>
            <person name="Ojeda Gomez J."/>
            <person name="Abdulle O.M."/>
            <person name="Duffy T."/>
            <person name="Neal C."/>
            <person name="Mantell J."/>
            <person name="Jepson M.A."/>
            <person name="Hendry K.R."/>
            <person name="Powell D."/>
            <person name="Stach J.E.M."/>
            <person name="Essex-Lopresti A.E."/>
            <person name="Willis C.L."/>
            <person name="Curnow P."/>
            <person name="Race P.R."/>
        </authorList>
    </citation>
    <scope>NUCLEOTIDE SEQUENCE [LARGE SCALE GENOMIC DNA]</scope>
    <source>
        <strain evidence="2 3">28ISP2-46</strain>
    </source>
</reference>
<feature type="transmembrane region" description="Helical" evidence="1">
    <location>
        <begin position="6"/>
        <end position="27"/>
    </location>
</feature>
<gene>
    <name evidence="2" type="ORF">H1D33_00965</name>
</gene>
<evidence type="ECO:0000256" key="1">
    <source>
        <dbReference type="SAM" id="Phobius"/>
    </source>
</evidence>
<evidence type="ECO:0000313" key="3">
    <source>
        <dbReference type="Proteomes" id="UP000510844"/>
    </source>
</evidence>
<feature type="transmembrane region" description="Helical" evidence="1">
    <location>
        <begin position="87"/>
        <end position="106"/>
    </location>
</feature>
<sequence length="132" mass="14501">MFPDLYATAAQVLPVLLLALIWESRFLDRLREQNRRLRRDDPAGVLFWTRPRVRAYSLFIVATIMAGTGLAVLVLAEAVPDGPVPRAVLTVCVLLALATLFTRVVVDVVSATGPEPVGRDATPPTDPRDEPR</sequence>
<dbReference type="AlphaFoldDB" id="A0A7L6B6P3"/>